<dbReference type="STRING" id="2010991.A0A3M2SH57"/>
<organism evidence="4 5">
    <name type="scientific">Fusarium kuroshium</name>
    <dbReference type="NCBI Taxonomy" id="2010991"/>
    <lineage>
        <taxon>Eukaryota</taxon>
        <taxon>Fungi</taxon>
        <taxon>Dikarya</taxon>
        <taxon>Ascomycota</taxon>
        <taxon>Pezizomycotina</taxon>
        <taxon>Sordariomycetes</taxon>
        <taxon>Hypocreomycetidae</taxon>
        <taxon>Hypocreales</taxon>
        <taxon>Nectriaceae</taxon>
        <taxon>Fusarium</taxon>
        <taxon>Fusarium solani species complex</taxon>
    </lineage>
</organism>
<proteinExistence type="inferred from homology"/>
<sequence length="168" mass="18422">MIVKIRSIYLLGAAWLSLADAYCPPTGPILPPPNISSHGKLTTTLNNTLQKLAKSGIWNTTTTSFSVELTSSKENVFSFHHTSPRLNSSGVDKVDGKTIYRVASVTKVFTTLALLLQNGINLDDSITKYVPELSKIAWYKDVTLRMLASQISGVHRDGKLHNHSLEGQ</sequence>
<feature type="chain" id="PRO_5018229588" description="Beta-lactamase-related domain-containing protein" evidence="2">
    <location>
        <begin position="22"/>
        <end position="168"/>
    </location>
</feature>
<dbReference type="InterPro" id="IPR001466">
    <property type="entry name" value="Beta-lactam-related"/>
</dbReference>
<evidence type="ECO:0000256" key="2">
    <source>
        <dbReference type="SAM" id="SignalP"/>
    </source>
</evidence>
<dbReference type="Proteomes" id="UP000277212">
    <property type="component" value="Unassembled WGS sequence"/>
</dbReference>
<feature type="domain" description="Beta-lactamase-related" evidence="3">
    <location>
        <begin position="92"/>
        <end position="154"/>
    </location>
</feature>
<comment type="similarity">
    <text evidence="1">Belongs to the beta-lactamase family.</text>
</comment>
<feature type="signal peptide" evidence="2">
    <location>
        <begin position="1"/>
        <end position="21"/>
    </location>
</feature>
<evidence type="ECO:0000313" key="5">
    <source>
        <dbReference type="Proteomes" id="UP000277212"/>
    </source>
</evidence>
<dbReference type="AlphaFoldDB" id="A0A3M2SH57"/>
<dbReference type="Pfam" id="PF00144">
    <property type="entry name" value="Beta-lactamase"/>
    <property type="match status" value="1"/>
</dbReference>
<reference evidence="4 5" key="1">
    <citation type="submission" date="2017-06" db="EMBL/GenBank/DDBJ databases">
        <title>Comparative genomic analysis of Ambrosia Fusariam Clade fungi.</title>
        <authorList>
            <person name="Stajich J.E."/>
            <person name="Carrillo J."/>
            <person name="Kijimoto T."/>
            <person name="Eskalen A."/>
            <person name="O'Donnell K."/>
            <person name="Kasson M."/>
        </authorList>
    </citation>
    <scope>NUCLEOTIDE SEQUENCE [LARGE SCALE GENOMIC DNA]</scope>
    <source>
        <strain evidence="4">UCR3666</strain>
    </source>
</reference>
<dbReference type="Gene3D" id="3.40.710.10">
    <property type="entry name" value="DD-peptidase/beta-lactamase superfamily"/>
    <property type="match status" value="1"/>
</dbReference>
<evidence type="ECO:0000313" key="4">
    <source>
        <dbReference type="EMBL" id="RMJ16889.1"/>
    </source>
</evidence>
<keyword evidence="5" id="KW-1185">Reference proteome</keyword>
<dbReference type="EMBL" id="NKUJ01000041">
    <property type="protein sequence ID" value="RMJ16889.1"/>
    <property type="molecule type" value="Genomic_DNA"/>
</dbReference>
<accession>A0A3M2SH57</accession>
<comment type="caution">
    <text evidence="4">The sequence shown here is derived from an EMBL/GenBank/DDBJ whole genome shotgun (WGS) entry which is preliminary data.</text>
</comment>
<keyword evidence="2" id="KW-0732">Signal</keyword>
<name>A0A3M2SH57_9HYPO</name>
<dbReference type="InterPro" id="IPR051478">
    <property type="entry name" value="Beta-lactamase-like_AB/R"/>
</dbReference>
<protein>
    <recommendedName>
        <fullName evidence="3">Beta-lactamase-related domain-containing protein</fullName>
    </recommendedName>
</protein>
<dbReference type="PANTHER" id="PTHR22935:SF95">
    <property type="entry name" value="BETA-LACTAMASE-LIKE 1-RELATED"/>
    <property type="match status" value="1"/>
</dbReference>
<dbReference type="OrthoDB" id="10250282at2759"/>
<gene>
    <name evidence="4" type="ORF">CDV36_003502</name>
</gene>
<dbReference type="InterPro" id="IPR012338">
    <property type="entry name" value="Beta-lactam/transpept-like"/>
</dbReference>
<evidence type="ECO:0000259" key="3">
    <source>
        <dbReference type="Pfam" id="PF00144"/>
    </source>
</evidence>
<dbReference type="PANTHER" id="PTHR22935">
    <property type="entry name" value="PENICILLIN-BINDING PROTEIN"/>
    <property type="match status" value="1"/>
</dbReference>
<evidence type="ECO:0000256" key="1">
    <source>
        <dbReference type="ARBA" id="ARBA00038473"/>
    </source>
</evidence>
<dbReference type="SUPFAM" id="SSF56601">
    <property type="entry name" value="beta-lactamase/transpeptidase-like"/>
    <property type="match status" value="1"/>
</dbReference>